<sequence>MFPIGHWNFHRSQKGYFYLLCIDLVLWAERFKLE</sequence>
<organism evidence="1">
    <name type="scientific">Rhizophora mucronata</name>
    <name type="common">Asiatic mangrove</name>
    <dbReference type="NCBI Taxonomy" id="61149"/>
    <lineage>
        <taxon>Eukaryota</taxon>
        <taxon>Viridiplantae</taxon>
        <taxon>Streptophyta</taxon>
        <taxon>Embryophyta</taxon>
        <taxon>Tracheophyta</taxon>
        <taxon>Spermatophyta</taxon>
        <taxon>Magnoliopsida</taxon>
        <taxon>eudicotyledons</taxon>
        <taxon>Gunneridae</taxon>
        <taxon>Pentapetalae</taxon>
        <taxon>rosids</taxon>
        <taxon>fabids</taxon>
        <taxon>Malpighiales</taxon>
        <taxon>Rhizophoraceae</taxon>
        <taxon>Rhizophora</taxon>
    </lineage>
</organism>
<reference evidence="1" key="1">
    <citation type="submission" date="2018-02" db="EMBL/GenBank/DDBJ databases">
        <title>Rhizophora mucronata_Transcriptome.</title>
        <authorList>
            <person name="Meera S.P."/>
            <person name="Sreeshan A."/>
            <person name="Augustine A."/>
        </authorList>
    </citation>
    <scope>NUCLEOTIDE SEQUENCE</scope>
    <source>
        <tissue evidence="1">Leaf</tissue>
    </source>
</reference>
<dbReference type="AlphaFoldDB" id="A0A2P2IK40"/>
<proteinExistence type="predicted"/>
<accession>A0A2P2IK40</accession>
<protein>
    <submittedName>
        <fullName evidence="1">Uncharacterized protein</fullName>
    </submittedName>
</protein>
<dbReference type="EMBL" id="GGEC01001094">
    <property type="protein sequence ID" value="MBW81577.1"/>
    <property type="molecule type" value="Transcribed_RNA"/>
</dbReference>
<name>A0A2P2IK40_RHIMU</name>
<evidence type="ECO:0000313" key="1">
    <source>
        <dbReference type="EMBL" id="MBW81577.1"/>
    </source>
</evidence>